<protein>
    <recommendedName>
        <fullName evidence="1">Dipeptidase</fullName>
        <ecNumber evidence="1">3.4.-.-</ecNumber>
    </recommendedName>
</protein>
<dbReference type="STRING" id="385682.SAMN05444380_11411"/>
<organism evidence="2 3">
    <name type="scientific">Thermophagus xiamenensis</name>
    <dbReference type="NCBI Taxonomy" id="385682"/>
    <lineage>
        <taxon>Bacteria</taxon>
        <taxon>Pseudomonadati</taxon>
        <taxon>Bacteroidota</taxon>
        <taxon>Bacteroidia</taxon>
        <taxon>Marinilabiliales</taxon>
        <taxon>Marinilabiliaceae</taxon>
        <taxon>Thermophagus</taxon>
    </lineage>
</organism>
<evidence type="ECO:0000313" key="2">
    <source>
        <dbReference type="EMBL" id="SFE58465.1"/>
    </source>
</evidence>
<comment type="similarity">
    <text evidence="1">Belongs to the peptidase C69 family.</text>
</comment>
<dbReference type="GO" id="GO:0070004">
    <property type="term" value="F:cysteine-type exopeptidase activity"/>
    <property type="evidence" value="ECO:0007669"/>
    <property type="project" value="InterPro"/>
</dbReference>
<keyword evidence="3" id="KW-1185">Reference proteome</keyword>
<dbReference type="InParanoid" id="A0A1I2BQT4"/>
<dbReference type="EC" id="3.4.-.-" evidence="1"/>
<reference evidence="2 3" key="1">
    <citation type="submission" date="2016-10" db="EMBL/GenBank/DDBJ databases">
        <authorList>
            <person name="de Groot N.N."/>
        </authorList>
    </citation>
    <scope>NUCLEOTIDE SEQUENCE [LARGE SCALE GENOMIC DNA]</scope>
    <source>
        <strain evidence="2 3">DSM 19012</strain>
    </source>
</reference>
<proteinExistence type="inferred from homology"/>
<dbReference type="Gene3D" id="3.60.60.10">
    <property type="entry name" value="Penicillin V Acylase, Chain A"/>
    <property type="match status" value="1"/>
</dbReference>
<sequence length="529" mass="60547">MHYSSHLILSLVLSLIVYWSGYAQEKPDWANGVPEGCTTITVGKMASFDGSVMTSHTDDSHRTRAWINIVPAERHGRRDKVTMYKREPDDSGPMPAYKHVPIGEIPQVRETYGYINTAYPCMNTEQLAIGESTFGGRESLISDKGLIDCQRLIQLMLERCTTAREAIKTGGELLKKYGWNDAGECLTIADTKEVWHMEIVGPGKGRVGAIWVAQRVPDDHVSVNANAARIQEIDLDNPDYFMASDNIFDMARDSMWWNQATGPFRFADAYAPESRESMAARRREWRVLSMMNPSLNLDPEARDYPFSVKPAEKVSLEKMIEIFKDYYEGTPYDMISHIKKVTEDGDTIPHPLASPFMPYDAYDLFDIHGGWGDLGERTIARWYTMYATITQSRDWLPNEIGGLVWLALDNVATSVYIPVYCSVTDLPGSYKYPGRKGFSRNSAWWAFNRLSTLASQRWNEMRYDVEKVMVPLQKKIFKSQVEAEKKAMNMGPKQTRDHLTRFTNEWGNKVVNEAWKLGDFLWTKYDEKF</sequence>
<dbReference type="RefSeq" id="WP_010527795.1">
    <property type="nucleotide sequence ID" value="NZ_AFSL01000063.1"/>
</dbReference>
<dbReference type="InterPro" id="IPR005322">
    <property type="entry name" value="Peptidase_C69"/>
</dbReference>
<dbReference type="GO" id="GO:0006508">
    <property type="term" value="P:proteolysis"/>
    <property type="evidence" value="ECO:0007669"/>
    <property type="project" value="UniProtKB-KW"/>
</dbReference>
<evidence type="ECO:0000313" key="3">
    <source>
        <dbReference type="Proteomes" id="UP000181976"/>
    </source>
</evidence>
<accession>A0A1I2BQT4</accession>
<dbReference type="EMBL" id="FONA01000014">
    <property type="protein sequence ID" value="SFE58465.1"/>
    <property type="molecule type" value="Genomic_DNA"/>
</dbReference>
<dbReference type="AlphaFoldDB" id="A0A1I2BQT4"/>
<dbReference type="GO" id="GO:0016805">
    <property type="term" value="F:dipeptidase activity"/>
    <property type="evidence" value="ECO:0007669"/>
    <property type="project" value="UniProtKB-KW"/>
</dbReference>
<dbReference type="PANTHER" id="PTHR12994">
    <property type="entry name" value="SECERNIN"/>
    <property type="match status" value="1"/>
</dbReference>
<comment type="catalytic activity">
    <reaction evidence="1">
        <text>an L-aminoacyl-L-amino acid + H2O = 2 an L-alpha-amino acid</text>
        <dbReference type="Rhea" id="RHEA:48940"/>
        <dbReference type="ChEBI" id="CHEBI:15377"/>
        <dbReference type="ChEBI" id="CHEBI:59869"/>
        <dbReference type="ChEBI" id="CHEBI:77460"/>
    </reaction>
</comment>
<dbReference type="Pfam" id="PF03577">
    <property type="entry name" value="Peptidase_C69"/>
    <property type="match status" value="1"/>
</dbReference>
<dbReference type="PANTHER" id="PTHR12994:SF17">
    <property type="entry name" value="LD30995P"/>
    <property type="match status" value="1"/>
</dbReference>
<evidence type="ECO:0000256" key="1">
    <source>
        <dbReference type="RuleBase" id="RU364089"/>
    </source>
</evidence>
<name>A0A1I2BQT4_9BACT</name>
<keyword evidence="1" id="KW-0378">Hydrolase</keyword>
<dbReference type="eggNOG" id="COG4690">
    <property type="taxonomic scope" value="Bacteria"/>
</dbReference>
<dbReference type="Proteomes" id="UP000181976">
    <property type="component" value="Unassembled WGS sequence"/>
</dbReference>
<keyword evidence="1" id="KW-0224">Dipeptidase</keyword>
<dbReference type="OrthoDB" id="1109933at2"/>
<keyword evidence="1" id="KW-0645">Protease</keyword>
<gene>
    <name evidence="2" type="ORF">SAMN05444380_11411</name>
</gene>